<keyword evidence="3 9" id="KW-0762">Sugar transport</keyword>
<organism evidence="9 10">
    <name type="scientific">Collinsella intestinalis</name>
    <dbReference type="NCBI Taxonomy" id="147207"/>
    <lineage>
        <taxon>Bacteria</taxon>
        <taxon>Bacillati</taxon>
        <taxon>Actinomycetota</taxon>
        <taxon>Coriobacteriia</taxon>
        <taxon>Coriobacteriales</taxon>
        <taxon>Coriobacteriaceae</taxon>
        <taxon>Collinsella</taxon>
    </lineage>
</organism>
<dbReference type="Proteomes" id="UP000286050">
    <property type="component" value="Unassembled WGS sequence"/>
</dbReference>
<dbReference type="PANTHER" id="PTHR34581">
    <property type="entry name" value="PTS SYSTEM N,N'-DIACETYLCHITOBIOSE-SPECIFIC EIIB COMPONENT"/>
    <property type="match status" value="1"/>
</dbReference>
<dbReference type="InterPro" id="IPR051819">
    <property type="entry name" value="PTS_sugar-specific_EIIB"/>
</dbReference>
<evidence type="ECO:0000259" key="8">
    <source>
        <dbReference type="PROSITE" id="PS51100"/>
    </source>
</evidence>
<dbReference type="InterPro" id="IPR003501">
    <property type="entry name" value="PTS_EIIB_2/3"/>
</dbReference>
<name>A0A414G0E4_9ACTN</name>
<keyword evidence="6" id="KW-0418">Kinase</keyword>
<evidence type="ECO:0000313" key="9">
    <source>
        <dbReference type="EMBL" id="RHD57625.1"/>
    </source>
</evidence>
<evidence type="ECO:0000256" key="7">
    <source>
        <dbReference type="PROSITE-ProRule" id="PRU00423"/>
    </source>
</evidence>
<evidence type="ECO:0000256" key="4">
    <source>
        <dbReference type="ARBA" id="ARBA00022679"/>
    </source>
</evidence>
<dbReference type="PROSITE" id="PS51100">
    <property type="entry name" value="PTS_EIIB_TYPE_3"/>
    <property type="match status" value="1"/>
</dbReference>
<evidence type="ECO:0000256" key="6">
    <source>
        <dbReference type="ARBA" id="ARBA00022777"/>
    </source>
</evidence>
<dbReference type="InterPro" id="IPR013012">
    <property type="entry name" value="PTS_EIIB_3"/>
</dbReference>
<dbReference type="AlphaFoldDB" id="A0A414G0E4"/>
<gene>
    <name evidence="9" type="ORF">DW787_01965</name>
</gene>
<dbReference type="CDD" id="cd05564">
    <property type="entry name" value="PTS_IIB_chitobiose_lichenan"/>
    <property type="match status" value="1"/>
</dbReference>
<dbReference type="Gene3D" id="3.40.50.2300">
    <property type="match status" value="1"/>
</dbReference>
<dbReference type="Pfam" id="PF02302">
    <property type="entry name" value="PTS_IIB"/>
    <property type="match status" value="1"/>
</dbReference>
<dbReference type="GO" id="GO:0008982">
    <property type="term" value="F:protein-N(PI)-phosphohistidine-sugar phosphotransferase activity"/>
    <property type="evidence" value="ECO:0007669"/>
    <property type="project" value="InterPro"/>
</dbReference>
<dbReference type="SUPFAM" id="SSF52794">
    <property type="entry name" value="PTS system IIB component-like"/>
    <property type="match status" value="1"/>
</dbReference>
<dbReference type="GO" id="GO:0016301">
    <property type="term" value="F:kinase activity"/>
    <property type="evidence" value="ECO:0007669"/>
    <property type="project" value="UniProtKB-KW"/>
</dbReference>
<feature type="modified residue" description="Phosphocysteine; by EIIA" evidence="7">
    <location>
        <position position="8"/>
    </location>
</feature>
<sequence length="101" mass="10782">MVNILLCCSAGMSTSMMVSKMQAAADERGIEATIWAVPEAQAQANAEKADVILLGPQVRFLLDKIKDVAGDTPVEVIDMMAYGMMDGAKVLDQGLKLIGHE</sequence>
<dbReference type="RefSeq" id="WP_118271384.1">
    <property type="nucleotide sequence ID" value="NZ_JAQCXU010000003.1"/>
</dbReference>
<keyword evidence="5" id="KW-0598">Phosphotransferase system</keyword>
<keyword evidence="1" id="KW-0813">Transport</keyword>
<dbReference type="GO" id="GO:0009401">
    <property type="term" value="P:phosphoenolpyruvate-dependent sugar phosphotransferase system"/>
    <property type="evidence" value="ECO:0007669"/>
    <property type="project" value="UniProtKB-KW"/>
</dbReference>
<evidence type="ECO:0000256" key="2">
    <source>
        <dbReference type="ARBA" id="ARBA00022553"/>
    </source>
</evidence>
<keyword evidence="2" id="KW-0597">Phosphoprotein</keyword>
<evidence type="ECO:0000256" key="5">
    <source>
        <dbReference type="ARBA" id="ARBA00022683"/>
    </source>
</evidence>
<dbReference type="PANTHER" id="PTHR34581:SF2">
    <property type="entry name" value="PTS SYSTEM N,N'-DIACETYLCHITOBIOSE-SPECIFIC EIIB COMPONENT"/>
    <property type="match status" value="1"/>
</dbReference>
<evidence type="ECO:0000256" key="1">
    <source>
        <dbReference type="ARBA" id="ARBA00022448"/>
    </source>
</evidence>
<feature type="domain" description="PTS EIIB type-3" evidence="8">
    <location>
        <begin position="1"/>
        <end position="101"/>
    </location>
</feature>
<dbReference type="InterPro" id="IPR036095">
    <property type="entry name" value="PTS_EIIB-like_sf"/>
</dbReference>
<reference evidence="9 10" key="1">
    <citation type="submission" date="2018-08" db="EMBL/GenBank/DDBJ databases">
        <title>A genome reference for cultivated species of the human gut microbiota.</title>
        <authorList>
            <person name="Zou Y."/>
            <person name="Xue W."/>
            <person name="Luo G."/>
        </authorList>
    </citation>
    <scope>NUCLEOTIDE SEQUENCE [LARGE SCALE GENOMIC DNA]</scope>
    <source>
        <strain evidence="9 10">AM30-5LB</strain>
    </source>
</reference>
<evidence type="ECO:0000313" key="10">
    <source>
        <dbReference type="Proteomes" id="UP000286050"/>
    </source>
</evidence>
<accession>A0A414G0E4</accession>
<proteinExistence type="predicted"/>
<keyword evidence="4" id="KW-0808">Transferase</keyword>
<evidence type="ECO:0000256" key="3">
    <source>
        <dbReference type="ARBA" id="ARBA00022597"/>
    </source>
</evidence>
<protein>
    <submittedName>
        <fullName evidence="9">PTS sugar transporter subunit IIB</fullName>
    </submittedName>
</protein>
<comment type="caution">
    <text evidence="9">The sequence shown here is derived from an EMBL/GenBank/DDBJ whole genome shotgun (WGS) entry which is preliminary data.</text>
</comment>
<dbReference type="EMBL" id="QSJI01000001">
    <property type="protein sequence ID" value="RHD57625.1"/>
    <property type="molecule type" value="Genomic_DNA"/>
</dbReference>